<dbReference type="Proteomes" id="UP001620645">
    <property type="component" value="Unassembled WGS sequence"/>
</dbReference>
<dbReference type="CDD" id="cd15880">
    <property type="entry name" value="SNARE_syntaxin1"/>
    <property type="match status" value="1"/>
</dbReference>
<keyword evidence="5" id="KW-0532">Neurotransmitter transport</keyword>
<dbReference type="InterPro" id="IPR006011">
    <property type="entry name" value="Syntaxin_N"/>
</dbReference>
<evidence type="ECO:0000313" key="15">
    <source>
        <dbReference type="EMBL" id="KAL3091368.1"/>
    </source>
</evidence>
<accession>A0ABD2JL75</accession>
<comment type="caution">
    <text evidence="15">The sequence shown here is derived from an EMBL/GenBank/DDBJ whole genome shotgun (WGS) entry which is preliminary data.</text>
</comment>
<gene>
    <name evidence="15" type="ORF">niasHS_007161</name>
</gene>
<evidence type="ECO:0000259" key="14">
    <source>
        <dbReference type="PROSITE" id="PS50192"/>
    </source>
</evidence>
<evidence type="ECO:0000256" key="5">
    <source>
        <dbReference type="ARBA" id="ARBA00022775"/>
    </source>
</evidence>
<dbReference type="Gene3D" id="1.20.5.110">
    <property type="match status" value="1"/>
</dbReference>
<sequence length="369" mass="40730">MKDRLGALKAAQSEDDHEDVAALEASQSQFMEEFFEQVEEIRGSIDLIASNVEEVKKKHSAILSNPVNDPKTKEELDELMAEIKKTANKVRGKLKLIENNIEHDESGGQASADLRIRKTQHATLSRKFVEVMTDYNKTQTDYRERCKGRIQRQLDIAGKKVGDEDLEEMIESGNPGVFTQGIITDTQQAKQTLADIEARHNDIMRLESSIRELHDMFMDMAMLVESQGEMVDRIEYNVEHAKEFVDRAVADTKKAVQYQSKARRKKIFCLVITLVVLVLLGGAAVVYVLVATTTANPSTPPQRTQRQNHGGGAAAVTQTPRGGRVRQKAAAAPIGHHHLGTNANGGGGSERKGAAGDGPPHLTLNHKTH</sequence>
<protein>
    <recommendedName>
        <fullName evidence="14">t-SNARE coiled-coil homology domain-containing protein</fullName>
    </recommendedName>
</protein>
<feature type="transmembrane region" description="Helical" evidence="13">
    <location>
        <begin position="267"/>
        <end position="290"/>
    </location>
</feature>
<dbReference type="EMBL" id="JBICCN010000132">
    <property type="protein sequence ID" value="KAL3091368.1"/>
    <property type="molecule type" value="Genomic_DNA"/>
</dbReference>
<keyword evidence="7 11" id="KW-0175">Coiled coil</keyword>
<evidence type="ECO:0000256" key="2">
    <source>
        <dbReference type="ARBA" id="ARBA00022448"/>
    </source>
</evidence>
<proteinExistence type="inferred from homology"/>
<feature type="coiled-coil region" evidence="11">
    <location>
        <begin position="73"/>
        <end position="100"/>
    </location>
</feature>
<dbReference type="Gene3D" id="1.20.58.70">
    <property type="match status" value="1"/>
</dbReference>
<evidence type="ECO:0000256" key="1">
    <source>
        <dbReference type="ARBA" id="ARBA00009063"/>
    </source>
</evidence>
<dbReference type="InterPro" id="IPR006012">
    <property type="entry name" value="Syntaxin/epimorphin_CS"/>
</dbReference>
<evidence type="ECO:0000256" key="9">
    <source>
        <dbReference type="ARBA" id="ARBA00046280"/>
    </source>
</evidence>
<dbReference type="InterPro" id="IPR000727">
    <property type="entry name" value="T_SNARE_dom"/>
</dbReference>
<dbReference type="AlphaFoldDB" id="A0ABD2JL75"/>
<dbReference type="GO" id="GO:0006836">
    <property type="term" value="P:neurotransmitter transport"/>
    <property type="evidence" value="ECO:0007669"/>
    <property type="project" value="UniProtKB-KW"/>
</dbReference>
<keyword evidence="3" id="KW-0597">Phosphoprotein</keyword>
<dbReference type="PANTHER" id="PTHR19957:SF424">
    <property type="entry name" value="SYNTAXIN-1A"/>
    <property type="match status" value="1"/>
</dbReference>
<dbReference type="GO" id="GO:0012505">
    <property type="term" value="C:endomembrane system"/>
    <property type="evidence" value="ECO:0007669"/>
    <property type="project" value="UniProtKB-SubCell"/>
</dbReference>
<dbReference type="PROSITE" id="PS50192">
    <property type="entry name" value="T_SNARE"/>
    <property type="match status" value="1"/>
</dbReference>
<organism evidence="15 16">
    <name type="scientific">Heterodera schachtii</name>
    <name type="common">Sugarbeet cyst nematode worm</name>
    <name type="synonym">Tylenchus schachtii</name>
    <dbReference type="NCBI Taxonomy" id="97005"/>
    <lineage>
        <taxon>Eukaryota</taxon>
        <taxon>Metazoa</taxon>
        <taxon>Ecdysozoa</taxon>
        <taxon>Nematoda</taxon>
        <taxon>Chromadorea</taxon>
        <taxon>Rhabditida</taxon>
        <taxon>Tylenchina</taxon>
        <taxon>Tylenchomorpha</taxon>
        <taxon>Tylenchoidea</taxon>
        <taxon>Heteroderidae</taxon>
        <taxon>Heteroderinae</taxon>
        <taxon>Heterodera</taxon>
    </lineage>
</organism>
<dbReference type="Pfam" id="PF05739">
    <property type="entry name" value="SNARE"/>
    <property type="match status" value="1"/>
</dbReference>
<dbReference type="Pfam" id="PF00804">
    <property type="entry name" value="Syntaxin"/>
    <property type="match status" value="1"/>
</dbReference>
<dbReference type="FunFam" id="1.20.5.110:FF:000005">
    <property type="entry name" value="Syntaxin 1B"/>
    <property type="match status" value="1"/>
</dbReference>
<evidence type="ECO:0000256" key="3">
    <source>
        <dbReference type="ARBA" id="ARBA00022553"/>
    </source>
</evidence>
<dbReference type="PANTHER" id="PTHR19957">
    <property type="entry name" value="SYNTAXIN"/>
    <property type="match status" value="1"/>
</dbReference>
<dbReference type="PROSITE" id="PS00914">
    <property type="entry name" value="SYNTAXIN"/>
    <property type="match status" value="1"/>
</dbReference>
<evidence type="ECO:0000256" key="11">
    <source>
        <dbReference type="SAM" id="Coils"/>
    </source>
</evidence>
<feature type="domain" description="T-SNARE coiled-coil homology" evidence="14">
    <location>
        <begin position="193"/>
        <end position="255"/>
    </location>
</feature>
<dbReference type="SMART" id="SM00503">
    <property type="entry name" value="SynN"/>
    <property type="match status" value="1"/>
</dbReference>
<comment type="similarity">
    <text evidence="1 10">Belongs to the syntaxin family.</text>
</comment>
<keyword evidence="4 13" id="KW-0812">Transmembrane</keyword>
<evidence type="ECO:0000313" key="16">
    <source>
        <dbReference type="Proteomes" id="UP001620645"/>
    </source>
</evidence>
<evidence type="ECO:0000256" key="10">
    <source>
        <dbReference type="RuleBase" id="RU003858"/>
    </source>
</evidence>
<dbReference type="FunFam" id="1.20.58.70:FF:000042">
    <property type="entry name" value="Syntaxin 11b, tandem duplicate 2"/>
    <property type="match status" value="1"/>
</dbReference>
<evidence type="ECO:0000256" key="7">
    <source>
        <dbReference type="ARBA" id="ARBA00023054"/>
    </source>
</evidence>
<dbReference type="SUPFAM" id="SSF47661">
    <property type="entry name" value="t-snare proteins"/>
    <property type="match status" value="1"/>
</dbReference>
<evidence type="ECO:0000256" key="8">
    <source>
        <dbReference type="ARBA" id="ARBA00023136"/>
    </source>
</evidence>
<keyword evidence="2" id="KW-0813">Transport</keyword>
<evidence type="ECO:0000256" key="12">
    <source>
        <dbReference type="SAM" id="MobiDB-lite"/>
    </source>
</evidence>
<dbReference type="InterPro" id="IPR045242">
    <property type="entry name" value="Syntaxin"/>
</dbReference>
<keyword evidence="6 13" id="KW-1133">Transmembrane helix</keyword>
<evidence type="ECO:0000256" key="4">
    <source>
        <dbReference type="ARBA" id="ARBA00022692"/>
    </source>
</evidence>
<dbReference type="SMART" id="SM00397">
    <property type="entry name" value="t_SNARE"/>
    <property type="match status" value="1"/>
</dbReference>
<reference evidence="15 16" key="1">
    <citation type="submission" date="2024-10" db="EMBL/GenBank/DDBJ databases">
        <authorList>
            <person name="Kim D."/>
        </authorList>
    </citation>
    <scope>NUCLEOTIDE SEQUENCE [LARGE SCALE GENOMIC DNA]</scope>
    <source>
        <strain evidence="15">Taebaek</strain>
    </source>
</reference>
<dbReference type="InterPro" id="IPR010989">
    <property type="entry name" value="SNARE"/>
</dbReference>
<feature type="region of interest" description="Disordered" evidence="12">
    <location>
        <begin position="295"/>
        <end position="369"/>
    </location>
</feature>
<evidence type="ECO:0000256" key="13">
    <source>
        <dbReference type="SAM" id="Phobius"/>
    </source>
</evidence>
<keyword evidence="8 13" id="KW-0472">Membrane</keyword>
<keyword evidence="16" id="KW-1185">Reference proteome</keyword>
<evidence type="ECO:0000256" key="6">
    <source>
        <dbReference type="ARBA" id="ARBA00022989"/>
    </source>
</evidence>
<name>A0ABD2JL75_HETSC</name>
<dbReference type="CDD" id="cd00179">
    <property type="entry name" value="SynN"/>
    <property type="match status" value="1"/>
</dbReference>
<comment type="subcellular location">
    <subcellularLocation>
        <location evidence="9">Endomembrane system</location>
        <topology evidence="9">Single-pass type IV membrane protein</topology>
    </subcellularLocation>
</comment>